<dbReference type="PANTHER" id="PTHR43542">
    <property type="entry name" value="METHYLTRANSFERASE"/>
    <property type="match status" value="1"/>
</dbReference>
<accession>A0A6N7X9E0</accession>
<evidence type="ECO:0000256" key="2">
    <source>
        <dbReference type="ARBA" id="ARBA00022679"/>
    </source>
</evidence>
<comment type="caution">
    <text evidence="3">The sequence shown here is derived from an EMBL/GenBank/DDBJ whole genome shotgun (WGS) entry which is preliminary data.</text>
</comment>
<dbReference type="GO" id="GO:0008168">
    <property type="term" value="F:methyltransferase activity"/>
    <property type="evidence" value="ECO:0007669"/>
    <property type="project" value="UniProtKB-KW"/>
</dbReference>
<organism evidence="3 4">
    <name type="scientific">Olsenella porci</name>
    <dbReference type="NCBI Taxonomy" id="2652279"/>
    <lineage>
        <taxon>Bacteria</taxon>
        <taxon>Bacillati</taxon>
        <taxon>Actinomycetota</taxon>
        <taxon>Coriobacteriia</taxon>
        <taxon>Coriobacteriales</taxon>
        <taxon>Atopobiaceae</taxon>
        <taxon>Olsenella</taxon>
    </lineage>
</organism>
<dbReference type="InterPro" id="IPR004398">
    <property type="entry name" value="RNA_MeTrfase_RsmD"/>
</dbReference>
<dbReference type="AlphaFoldDB" id="A0A6N7X9E0"/>
<dbReference type="PROSITE" id="PS00092">
    <property type="entry name" value="N6_MTASE"/>
    <property type="match status" value="1"/>
</dbReference>
<dbReference type="InterPro" id="IPR002052">
    <property type="entry name" value="DNA_methylase_N6_adenine_CS"/>
</dbReference>
<dbReference type="Gene3D" id="3.40.50.150">
    <property type="entry name" value="Vaccinia Virus protein VP39"/>
    <property type="match status" value="1"/>
</dbReference>
<protein>
    <submittedName>
        <fullName evidence="3">Methyltransferase</fullName>
    </submittedName>
</protein>
<keyword evidence="4" id="KW-1185">Reference proteome</keyword>
<dbReference type="Proteomes" id="UP000469325">
    <property type="component" value="Unassembled WGS sequence"/>
</dbReference>
<dbReference type="CDD" id="cd02440">
    <property type="entry name" value="AdoMet_MTases"/>
    <property type="match status" value="1"/>
</dbReference>
<sequence>MKIVGGAWRGRSIQVPEGREVTRPTMDRTRESMASMVLSAFGLDLSEVRVLDAFAGSGAIGFELLSRGALSCTFVDRDATALRCVRSNSEALGARPPRVTATRGDVLALARRGRVPGGPFSLVVLDPPYAVAAESVSGLVRDLRAAGLLNDGAVILYERSADAPDLDVDGAELVSERGRGITAVSLWRLGGSHE</sequence>
<proteinExistence type="predicted"/>
<evidence type="ECO:0000256" key="1">
    <source>
        <dbReference type="ARBA" id="ARBA00022603"/>
    </source>
</evidence>
<dbReference type="GO" id="GO:0003676">
    <property type="term" value="F:nucleic acid binding"/>
    <property type="evidence" value="ECO:0007669"/>
    <property type="project" value="InterPro"/>
</dbReference>
<evidence type="ECO:0000313" key="4">
    <source>
        <dbReference type="Proteomes" id="UP000469325"/>
    </source>
</evidence>
<gene>
    <name evidence="3" type="ORF">FYJ68_03405</name>
</gene>
<dbReference type="PIRSF" id="PIRSF004553">
    <property type="entry name" value="CHP00095"/>
    <property type="match status" value="1"/>
</dbReference>
<dbReference type="InterPro" id="IPR029063">
    <property type="entry name" value="SAM-dependent_MTases_sf"/>
</dbReference>
<dbReference type="SUPFAM" id="SSF53335">
    <property type="entry name" value="S-adenosyl-L-methionine-dependent methyltransferases"/>
    <property type="match status" value="1"/>
</dbReference>
<name>A0A6N7X9E0_9ACTN</name>
<evidence type="ECO:0000313" key="3">
    <source>
        <dbReference type="EMBL" id="MST72160.1"/>
    </source>
</evidence>
<keyword evidence="1 3" id="KW-0489">Methyltransferase</keyword>
<dbReference type="PANTHER" id="PTHR43542:SF1">
    <property type="entry name" value="METHYLTRANSFERASE"/>
    <property type="match status" value="1"/>
</dbReference>
<keyword evidence="2 3" id="KW-0808">Transferase</keyword>
<dbReference type="EMBL" id="VUNC01000002">
    <property type="protein sequence ID" value="MST72160.1"/>
    <property type="molecule type" value="Genomic_DNA"/>
</dbReference>
<dbReference type="GO" id="GO:0031167">
    <property type="term" value="P:rRNA methylation"/>
    <property type="evidence" value="ECO:0007669"/>
    <property type="project" value="InterPro"/>
</dbReference>
<dbReference type="Pfam" id="PF03602">
    <property type="entry name" value="Cons_hypoth95"/>
    <property type="match status" value="1"/>
</dbReference>
<reference evidence="3 4" key="1">
    <citation type="submission" date="2019-08" db="EMBL/GenBank/DDBJ databases">
        <title>In-depth cultivation of the pig gut microbiome towards novel bacterial diversity and tailored functional studies.</title>
        <authorList>
            <person name="Wylensek D."/>
            <person name="Hitch T.C.A."/>
            <person name="Clavel T."/>
        </authorList>
    </citation>
    <scope>NUCLEOTIDE SEQUENCE [LARGE SCALE GENOMIC DNA]</scope>
    <source>
        <strain evidence="3 4">CA-Schmier-601-WT-1</strain>
    </source>
</reference>